<evidence type="ECO:0000313" key="3">
    <source>
        <dbReference type="EnsemblMetazoa" id="XP_031779679"/>
    </source>
</evidence>
<dbReference type="Gene3D" id="6.10.140.2220">
    <property type="match status" value="2"/>
</dbReference>
<feature type="domain" description="SET" evidence="2">
    <location>
        <begin position="10"/>
        <end position="262"/>
    </location>
</feature>
<dbReference type="InterPro" id="IPR001214">
    <property type="entry name" value="SET_dom"/>
</dbReference>
<dbReference type="EnsemblMetazoa" id="XM_031923819">
    <property type="protein sequence ID" value="XP_031779679"/>
    <property type="gene ID" value="LOC100123702"/>
</dbReference>
<evidence type="ECO:0000313" key="4">
    <source>
        <dbReference type="Proteomes" id="UP000002358"/>
    </source>
</evidence>
<dbReference type="InterPro" id="IPR046341">
    <property type="entry name" value="SET_dom_sf"/>
</dbReference>
<name>A0A7M7Q026_NASVI</name>
<dbReference type="GO" id="GO:0008276">
    <property type="term" value="F:protein methyltransferase activity"/>
    <property type="evidence" value="ECO:0007669"/>
    <property type="project" value="UniProtKB-ARBA"/>
</dbReference>
<keyword evidence="4" id="KW-1185">Reference proteome</keyword>
<dbReference type="GO" id="GO:0008757">
    <property type="term" value="F:S-adenosylmethionine-dependent methyltransferase activity"/>
    <property type="evidence" value="ECO:0007669"/>
    <property type="project" value="UniProtKB-ARBA"/>
</dbReference>
<dbReference type="PANTHER" id="PTHR46455:SF7">
    <property type="entry name" value="RE12806P"/>
    <property type="match status" value="1"/>
</dbReference>
<dbReference type="Gene3D" id="1.10.220.160">
    <property type="match status" value="2"/>
</dbReference>
<dbReference type="Gene3D" id="2.170.270.10">
    <property type="entry name" value="SET domain"/>
    <property type="match status" value="2"/>
</dbReference>
<sequence>MSAKKADDQGNYKIQQNDQVGRFLVASKDLEPGEQILTELPFVVGPKAATYPVCLSCYSVWPATEDDSKPLCSRCSWPVCGPECENNPQHKDYECPIFEAAKEKFSIDVALSEEHQNGVPQLECITPLRLLLAAEKDPERWKSEIKDMEAHNKKRAQKNQWHIDHVNIVEYIRKRLKLDRFSEEDIQTACGILDVNSHEIRTAKGFLARGLYPKVAIMNHNCVSNTAHSIDPNDYRIFLRSAVKVPAAGELFGSYTHALLPTLLRREHLLESKHFACACNRCSDPTELGTHMSSLKCSKCDNGVVLPLDSLDAESQWKCTHCEFSTNGLAVAKVQKIIQAEMDQVEMYSAADGPDAIQNRETFMKKYHSVLHPRHALLTIPRFSLSQLYGRVEEYFLDDLPDIVLEHKIDMCRLVLQVLDVVEPGKTRSRGMILYELHAPLLFIAKGQWNAGVIDNAGLKSKMTEAATVLKESVDILTLEPKGTPEADIGEGATMALAQLQQSINDLRFTPKDKRDRMDGKPAKKAANAKKYELAYSDVLGRYLVAAKNLSAGEVIFREDALVVGPAMFANDVFCFGCMRPLPGYLSSKSSKTRYTCSKCGVAALCNRACEDSGLHSTAECDLLRAKRDVMLENMEDLMHTLVHLKLWLVMSAGSDQDVRERLSKMEAHMNERRGSEVWFEREANVVDVFRRFGLVRSENEAELVQWLCGVLDVNSFELRTPVPGSNGNNGSPLLRGIFLEAALMAHACRGTAHIAVDDRFQMTVYAAVPIPAGETIAFNYTSSLLGTIERQEHLQVGKYFRCECSMCVDPLEHGSFVSCILCPRCKKDYVAIQNARDKDPYGRKTKWQCRKCKRIFRGCLVKSTIEIGKDLIENVGDGNSKAMESLLVRLSSTFHTNHFVMLTLKQKVLAVYRKEVGNLNPQRKILQKMLEIGKQVVDVLDIVEPGISRLKGILLYEMHLPIAILANRSYASREITAERLVSCLEESQACLKRSLHMLLLEPASTPEGMLAKRALQEMKHLAQNVADARALQLRQMSTPQEDHSSVKKPERRGSHRQSKHRNRTK</sequence>
<dbReference type="OrthoDB" id="265717at2759"/>
<dbReference type="Proteomes" id="UP000002358">
    <property type="component" value="Chromosome 2"/>
</dbReference>
<feature type="region of interest" description="Disordered" evidence="1">
    <location>
        <begin position="1033"/>
        <end position="1066"/>
    </location>
</feature>
<evidence type="ECO:0000256" key="1">
    <source>
        <dbReference type="SAM" id="MobiDB-lite"/>
    </source>
</evidence>
<dbReference type="SUPFAM" id="SSF82199">
    <property type="entry name" value="SET domain"/>
    <property type="match status" value="2"/>
</dbReference>
<dbReference type="KEGG" id="nvi:100123702"/>
<organism evidence="3 4">
    <name type="scientific">Nasonia vitripennis</name>
    <name type="common">Parasitic wasp</name>
    <dbReference type="NCBI Taxonomy" id="7425"/>
    <lineage>
        <taxon>Eukaryota</taxon>
        <taxon>Metazoa</taxon>
        <taxon>Ecdysozoa</taxon>
        <taxon>Arthropoda</taxon>
        <taxon>Hexapoda</taxon>
        <taxon>Insecta</taxon>
        <taxon>Pterygota</taxon>
        <taxon>Neoptera</taxon>
        <taxon>Endopterygota</taxon>
        <taxon>Hymenoptera</taxon>
        <taxon>Apocrita</taxon>
        <taxon>Proctotrupomorpha</taxon>
        <taxon>Chalcidoidea</taxon>
        <taxon>Pteromalidae</taxon>
        <taxon>Pteromalinae</taxon>
        <taxon>Nasonia</taxon>
    </lineage>
</organism>
<proteinExistence type="predicted"/>
<protein>
    <recommendedName>
        <fullName evidence="2">SET domain-containing protein</fullName>
    </recommendedName>
</protein>
<dbReference type="GO" id="GO:0008170">
    <property type="term" value="F:N-methyltransferase activity"/>
    <property type="evidence" value="ECO:0007669"/>
    <property type="project" value="UniProtKB-ARBA"/>
</dbReference>
<accession>A0A7M7Q026</accession>
<feature type="compositionally biased region" description="Basic and acidic residues" evidence="1">
    <location>
        <begin position="1041"/>
        <end position="1053"/>
    </location>
</feature>
<dbReference type="AlphaFoldDB" id="A0A7M7Q026"/>
<dbReference type="CDD" id="cd20071">
    <property type="entry name" value="SET_SMYD"/>
    <property type="match status" value="2"/>
</dbReference>
<dbReference type="SMART" id="SM00317">
    <property type="entry name" value="SET"/>
    <property type="match status" value="2"/>
</dbReference>
<feature type="domain" description="SET" evidence="2">
    <location>
        <begin position="530"/>
        <end position="788"/>
    </location>
</feature>
<feature type="compositionally biased region" description="Basic residues" evidence="1">
    <location>
        <begin position="1054"/>
        <end position="1066"/>
    </location>
</feature>
<dbReference type="InParanoid" id="A0A7M7Q026"/>
<evidence type="ECO:0000259" key="2">
    <source>
        <dbReference type="SMART" id="SM00317"/>
    </source>
</evidence>
<dbReference type="PANTHER" id="PTHR46455">
    <property type="entry name" value="SET AND MYND DOMAIN CONTAINING, ARTHROPOD-SPECIFIC, MEMBER 4, ISOFORM A"/>
    <property type="match status" value="1"/>
</dbReference>
<dbReference type="RefSeq" id="XP_031779679.1">
    <property type="nucleotide sequence ID" value="XM_031923819.2"/>
</dbReference>
<reference evidence="3" key="1">
    <citation type="submission" date="2021-01" db="UniProtKB">
        <authorList>
            <consortium name="EnsemblMetazoa"/>
        </authorList>
    </citation>
    <scope>IDENTIFICATION</scope>
</reference>
<dbReference type="GeneID" id="100123702"/>
<dbReference type="InterPro" id="IPR053010">
    <property type="entry name" value="SET_SmydA-8"/>
</dbReference>